<reference evidence="1 2" key="1">
    <citation type="submission" date="2019-02" db="EMBL/GenBank/DDBJ databases">
        <title>Halieaceae_genomes.</title>
        <authorList>
            <person name="Li S.-H."/>
        </authorList>
    </citation>
    <scope>NUCLEOTIDE SEQUENCE [LARGE SCALE GENOMIC DNA]</scope>
    <source>
        <strain evidence="1 2">JH123</strain>
    </source>
</reference>
<protein>
    <submittedName>
        <fullName evidence="1">DUF2797 domain-containing protein</fullName>
    </submittedName>
</protein>
<organism evidence="1 2">
    <name type="scientific">Candidatus Paraluminiphilus aquimaris</name>
    <dbReference type="NCBI Taxonomy" id="2518994"/>
    <lineage>
        <taxon>Bacteria</taxon>
        <taxon>Pseudomonadati</taxon>
        <taxon>Pseudomonadota</taxon>
        <taxon>Gammaproteobacteria</taxon>
        <taxon>Cellvibrionales</taxon>
        <taxon>Halieaceae</taxon>
        <taxon>Candidatus Paraluminiphilus</taxon>
    </lineage>
</organism>
<gene>
    <name evidence="1" type="ORF">E0F26_10465</name>
</gene>
<evidence type="ECO:0000313" key="1">
    <source>
        <dbReference type="EMBL" id="UZP75135.1"/>
    </source>
</evidence>
<proteinExistence type="predicted"/>
<dbReference type="EMBL" id="CP036501">
    <property type="protein sequence ID" value="UZP75135.1"/>
    <property type="molecule type" value="Genomic_DNA"/>
</dbReference>
<keyword evidence="2" id="KW-1185">Reference proteome</keyword>
<accession>A0ABY6Q7Z1</accession>
<dbReference type="RefSeq" id="WP_279241608.1">
    <property type="nucleotide sequence ID" value="NZ_CP036501.1"/>
</dbReference>
<dbReference type="Pfam" id="PF10977">
    <property type="entry name" value="DUF2797"/>
    <property type="match status" value="1"/>
</dbReference>
<name>A0ABY6Q7Z1_9GAMM</name>
<evidence type="ECO:0000313" key="2">
    <source>
        <dbReference type="Proteomes" id="UP001317963"/>
    </source>
</evidence>
<sequence>MIASGNLRKMLTQLSTQVHYQLPIGEERVDLNPLIGSHLAFEFTGTINCVACSRKTSKSFNQGHCFPCFRKLAACDTCIMSPEKCHFDQGTCREPEWAEDNCFVDHIVYLANTSGVKVGITRHSQVPTRWMDQGATQAQPIARVRHRQLSGLLETALANHVKDKTAWQTMLKGDGEPVSLEEKRQLLMDLCADDISALQDRFGLQAITLLEGEPTVDITYPVMEFPTKVKAHNFDKTPRVEGRLMGIKGQYLMFDTGVLNIRKFGGYHVHLETMQ</sequence>
<dbReference type="InterPro" id="IPR021246">
    <property type="entry name" value="DUF2797"/>
</dbReference>
<dbReference type="Proteomes" id="UP001317963">
    <property type="component" value="Chromosome"/>
</dbReference>